<evidence type="ECO:0000259" key="11">
    <source>
        <dbReference type="PROSITE" id="PS50893"/>
    </source>
</evidence>
<evidence type="ECO:0000256" key="7">
    <source>
        <dbReference type="ARBA" id="ARBA00022989"/>
    </source>
</evidence>
<feature type="transmembrane region" description="Helical" evidence="10">
    <location>
        <begin position="530"/>
        <end position="554"/>
    </location>
</feature>
<dbReference type="InterPro" id="IPR050173">
    <property type="entry name" value="ABC_transporter_C-like"/>
</dbReference>
<dbReference type="Pfam" id="PF00664">
    <property type="entry name" value="ABC_membrane"/>
    <property type="match status" value="1"/>
</dbReference>
<keyword evidence="5" id="KW-0547">Nucleotide-binding</keyword>
<keyword evidence="8 10" id="KW-0472">Membrane</keyword>
<dbReference type="GO" id="GO:0005524">
    <property type="term" value="F:ATP binding"/>
    <property type="evidence" value="ECO:0007669"/>
    <property type="project" value="UniProtKB-KW"/>
</dbReference>
<keyword evidence="14" id="KW-1185">Reference proteome</keyword>
<evidence type="ECO:0000256" key="6">
    <source>
        <dbReference type="ARBA" id="ARBA00022840"/>
    </source>
</evidence>
<gene>
    <name evidence="13" type="ORF">FAGAP_930</name>
</gene>
<evidence type="ECO:0000256" key="4">
    <source>
        <dbReference type="ARBA" id="ARBA00022692"/>
    </source>
</evidence>
<feature type="transmembrane region" description="Helical" evidence="10">
    <location>
        <begin position="135"/>
        <end position="151"/>
    </location>
</feature>
<organism evidence="13 14">
    <name type="scientific">Fusarium agapanthi</name>
    <dbReference type="NCBI Taxonomy" id="1803897"/>
    <lineage>
        <taxon>Eukaryota</taxon>
        <taxon>Fungi</taxon>
        <taxon>Dikarya</taxon>
        <taxon>Ascomycota</taxon>
        <taxon>Pezizomycotina</taxon>
        <taxon>Sordariomycetes</taxon>
        <taxon>Hypocreomycetidae</taxon>
        <taxon>Hypocreales</taxon>
        <taxon>Nectriaceae</taxon>
        <taxon>Fusarium</taxon>
        <taxon>Fusarium fujikuroi species complex</taxon>
    </lineage>
</organism>
<dbReference type="OrthoDB" id="6500128at2759"/>
<feature type="domain" description="ABC transporter" evidence="11">
    <location>
        <begin position="652"/>
        <end position="881"/>
    </location>
</feature>
<evidence type="ECO:0000256" key="3">
    <source>
        <dbReference type="ARBA" id="ARBA00022475"/>
    </source>
</evidence>
<evidence type="ECO:0000259" key="12">
    <source>
        <dbReference type="PROSITE" id="PS50929"/>
    </source>
</evidence>
<sequence>MQIPIQLCRTMHAESVDKQYTRDNLGFPGQESFFTSPADLEYQYQHQLSGTAVTTDTTRHERTMSSVSGCLNDDSLGPAVRGCRGNFDFTVTFEDVVFVIVPAAAFICLAFSRIWTLCRRRRPIVGVSAVQWTKLALAIALALLQLVLIILGRNSPQFASGRFLAAAALAFIAALLLIPLSWIEHSRAPRPSTAIAAYLSVTLLFDVARTRTVWLLAPLGLDQKYASVLTTATVLKALMICLESRQKKKWLGWDKKQHSPEETSGIWNLGVFFWLNTLFMKGYRVILTLESLYPLDRALEAETHHHLVERVQNNPYKNQKYGLARLLLQILAVQLLPPIIPRAALLAASVCQPFLIYALLHYLQSENQDQTLYWYFQERFVIMVRGILVLAVYEKTTELRMPADGDSGALTLMSTDVERVTRGILDLHEYWANTIQIALSCWLLQRELGAAFAASLGVVAVSTLTAFGIGKLLGPHQREWMEAIERRVGVTASAILQMKLVKMSGMTKPIQSYVQKLRVREIEIGGRWRMLLAAAATVSQVPMTLSPVITFAVASKTLNTTSIFVSISYLTLLASPLMILFQKIPQFLGALTCLQRVQAYLERDPRLEYRNLDDIMISATSVTSSSSSPSISGTSRKSIEMKALPGKNTPHIVIKDGSFGYHENVAVLRHVSISIPTSRLTAVVGPVASGKSTLCKAILGEVPFWTGSTAVLRSRVVGYCDQQPFLTNTSIRDNIIGNSHFDDKLYISVINAAMLDQDIANLPQGDSTMIGSSGIALSGGQRQRVAIARALYLVDADLLVFDDVLSGLDSRTANHVFQHVFGRDGILRRRGASVILCTNNLRHSQAADHAIRISSNGEVTEEKPTADINVLPNSDPVSDSESASAEALESAQEPTSSQSSPAVAMTAEEEDTRKLGDTSVFGYYIRTGGLIPIVAFTFACLCNGFLNNFPRIWLTFWADDTARPQRGLAQMHSQAYYIGIYGMLQVLALISFMAAVVLVLGPFIRLSGSVLHQRALETIINAPLQLLTTSDTGTITNYFSQDITIIDNELPMAVVNVVLDVFGVVGMGVLIASSSPWLGLTYPAMILILWLIQRFYLRTSRQLRLLDLEAKSPLYTHFLDTSRGIATIRALGWTGENIKHNHRLLNQSQRPMYLLSMVQRWLYLTLNVVVAVMATALAGLITQLRSSSSLSGASLVTLMTLSQSLSDIVRFYAALETSIGPVARLRNFTTKTGTEGILHGDIKLDQQWPSKGAIEVRGVWATYNGDAEEYVLQGIDVSIRAGERIALCGRTGSGKSSFILLVLALLEPVQKDNVEYMLSIDGVPLSSISPQTLRERIITVPQDPVFLPMGSTVMENLDPLGVATTEQCRQVLQATDLWNMVESQGGLCSVLSESSLSRGQRQVFNIARAVLKRRTSGSCVLLLDEFTSSVDADTERNMLAIVEREFAGCTIVMVAHRLHIVSEFCDRVLVLDRGRIAEDGDPRTLARLNESWFASLLAAG</sequence>
<feature type="domain" description="ABC transmembrane type-1" evidence="12">
    <location>
        <begin position="952"/>
        <end position="1217"/>
    </location>
</feature>
<dbReference type="CDD" id="cd18580">
    <property type="entry name" value="ABC_6TM_ABCC_D2"/>
    <property type="match status" value="1"/>
</dbReference>
<dbReference type="InterPro" id="IPR036640">
    <property type="entry name" value="ABC1_TM_sf"/>
</dbReference>
<dbReference type="GO" id="GO:0005886">
    <property type="term" value="C:plasma membrane"/>
    <property type="evidence" value="ECO:0007669"/>
    <property type="project" value="UniProtKB-SubCell"/>
</dbReference>
<dbReference type="InterPro" id="IPR003439">
    <property type="entry name" value="ABC_transporter-like_ATP-bd"/>
</dbReference>
<keyword evidence="2" id="KW-0813">Transport</keyword>
<dbReference type="Pfam" id="PF24357">
    <property type="entry name" value="TMD0_ABC"/>
    <property type="match status" value="1"/>
</dbReference>
<dbReference type="InterPro" id="IPR044726">
    <property type="entry name" value="ABCC_6TM_D2"/>
</dbReference>
<feature type="transmembrane region" description="Helical" evidence="10">
    <location>
        <begin position="96"/>
        <end position="115"/>
    </location>
</feature>
<feature type="transmembrane region" description="Helical" evidence="10">
    <location>
        <begin position="339"/>
        <end position="360"/>
    </location>
</feature>
<dbReference type="GO" id="GO:0016887">
    <property type="term" value="F:ATP hydrolysis activity"/>
    <property type="evidence" value="ECO:0007669"/>
    <property type="project" value="InterPro"/>
</dbReference>
<feature type="transmembrane region" description="Helical" evidence="10">
    <location>
        <begin position="1161"/>
        <end position="1181"/>
    </location>
</feature>
<dbReference type="SMART" id="SM00382">
    <property type="entry name" value="AAA"/>
    <property type="match status" value="2"/>
</dbReference>
<dbReference type="Pfam" id="PF00005">
    <property type="entry name" value="ABC_tran"/>
    <property type="match status" value="2"/>
</dbReference>
<feature type="domain" description="ABC transmembrane type-1" evidence="12">
    <location>
        <begin position="370"/>
        <end position="589"/>
    </location>
</feature>
<dbReference type="InterPro" id="IPR011527">
    <property type="entry name" value="ABC1_TM_dom"/>
</dbReference>
<dbReference type="InterPro" id="IPR003593">
    <property type="entry name" value="AAA+_ATPase"/>
</dbReference>
<comment type="subcellular location">
    <subcellularLocation>
        <location evidence="1">Cell membrane</location>
        <topology evidence="1">Multi-pass membrane protein</topology>
    </subcellularLocation>
</comment>
<proteinExistence type="predicted"/>
<dbReference type="PANTHER" id="PTHR24223">
    <property type="entry name" value="ATP-BINDING CASSETTE SUB-FAMILY C"/>
    <property type="match status" value="1"/>
</dbReference>
<evidence type="ECO:0000313" key="14">
    <source>
        <dbReference type="Proteomes" id="UP000737391"/>
    </source>
</evidence>
<evidence type="ECO:0000256" key="5">
    <source>
        <dbReference type="ARBA" id="ARBA00022741"/>
    </source>
</evidence>
<dbReference type="PROSITE" id="PS50893">
    <property type="entry name" value="ABC_TRANSPORTER_2"/>
    <property type="match status" value="2"/>
</dbReference>
<evidence type="ECO:0000256" key="8">
    <source>
        <dbReference type="ARBA" id="ARBA00023136"/>
    </source>
</evidence>
<dbReference type="InterPro" id="IPR027417">
    <property type="entry name" value="P-loop_NTPase"/>
</dbReference>
<dbReference type="InterPro" id="IPR056227">
    <property type="entry name" value="TMD0_ABC"/>
</dbReference>
<protein>
    <submittedName>
        <fullName evidence="13">Multidrug resistance</fullName>
    </submittedName>
</protein>
<comment type="caution">
    <text evidence="13">The sequence shown here is derived from an EMBL/GenBank/DDBJ whole genome shotgun (WGS) entry which is preliminary data.</text>
</comment>
<feature type="domain" description="ABC transporter" evidence="11">
    <location>
        <begin position="1254"/>
        <end position="1498"/>
    </location>
</feature>
<feature type="transmembrane region" description="Helical" evidence="10">
    <location>
        <begin position="976"/>
        <end position="1004"/>
    </location>
</feature>
<dbReference type="Proteomes" id="UP000737391">
    <property type="component" value="Unassembled WGS sequence"/>
</dbReference>
<keyword evidence="4 10" id="KW-0812">Transmembrane</keyword>
<feature type="compositionally biased region" description="Low complexity" evidence="9">
    <location>
        <begin position="880"/>
        <end position="893"/>
    </location>
</feature>
<dbReference type="PROSITE" id="PS50929">
    <property type="entry name" value="ABC_TM1F"/>
    <property type="match status" value="2"/>
</dbReference>
<keyword evidence="7 10" id="KW-1133">Transmembrane helix</keyword>
<feature type="transmembrane region" description="Helical" evidence="10">
    <location>
        <begin position="265"/>
        <end position="286"/>
    </location>
</feature>
<feature type="transmembrane region" description="Helical" evidence="10">
    <location>
        <begin position="448"/>
        <end position="469"/>
    </location>
</feature>
<dbReference type="FunFam" id="1.20.1560.10:FF:000066">
    <property type="entry name" value="ABC multidrug transporter (Eurofung)"/>
    <property type="match status" value="1"/>
</dbReference>
<name>A0A9P5BII7_9HYPO</name>
<feature type="region of interest" description="Disordered" evidence="9">
    <location>
        <begin position="854"/>
        <end position="911"/>
    </location>
</feature>
<dbReference type="PANTHER" id="PTHR24223:SF345">
    <property type="entry name" value="ABC MULTIDRUG TRANSPORTER (EUROFUNG)"/>
    <property type="match status" value="1"/>
</dbReference>
<feature type="transmembrane region" description="Helical" evidence="10">
    <location>
        <begin position="163"/>
        <end position="183"/>
    </location>
</feature>
<dbReference type="InterPro" id="IPR017871">
    <property type="entry name" value="ABC_transporter-like_CS"/>
</dbReference>
<keyword evidence="3" id="KW-1003">Cell membrane</keyword>
<feature type="transmembrane region" description="Helical" evidence="10">
    <location>
        <begin position="1077"/>
        <end position="1097"/>
    </location>
</feature>
<dbReference type="Gene3D" id="1.20.1560.10">
    <property type="entry name" value="ABC transporter type 1, transmembrane domain"/>
    <property type="match status" value="2"/>
</dbReference>
<dbReference type="CDD" id="cd18579">
    <property type="entry name" value="ABC_6TM_ABCC_D1"/>
    <property type="match status" value="1"/>
</dbReference>
<evidence type="ECO:0000256" key="10">
    <source>
        <dbReference type="SAM" id="Phobius"/>
    </source>
</evidence>
<dbReference type="InterPro" id="IPR044746">
    <property type="entry name" value="ABCC_6TM_D1"/>
</dbReference>
<evidence type="ECO:0000256" key="1">
    <source>
        <dbReference type="ARBA" id="ARBA00004651"/>
    </source>
</evidence>
<dbReference type="PROSITE" id="PS00211">
    <property type="entry name" value="ABC_TRANSPORTER_1"/>
    <property type="match status" value="1"/>
</dbReference>
<dbReference type="SUPFAM" id="SSF52540">
    <property type="entry name" value="P-loop containing nucleoside triphosphate hydrolases"/>
    <property type="match status" value="2"/>
</dbReference>
<dbReference type="SUPFAM" id="SSF90123">
    <property type="entry name" value="ABC transporter transmembrane region"/>
    <property type="match status" value="2"/>
</dbReference>
<reference evidence="13" key="1">
    <citation type="submission" date="2020-01" db="EMBL/GenBank/DDBJ databases">
        <title>Identification and distribution of gene clusters putatively required for synthesis of sphingolipid metabolism inhibitors in phylogenetically diverse species of the filamentous fungus Fusarium.</title>
        <authorList>
            <person name="Kim H.-S."/>
            <person name="Busman M."/>
            <person name="Brown D.W."/>
            <person name="Divon H."/>
            <person name="Uhlig S."/>
            <person name="Proctor R.H."/>
        </authorList>
    </citation>
    <scope>NUCLEOTIDE SEQUENCE</scope>
    <source>
        <strain evidence="13">NRRL 31653</strain>
    </source>
</reference>
<accession>A0A9P5BII7</accession>
<dbReference type="Gene3D" id="3.40.50.300">
    <property type="entry name" value="P-loop containing nucleotide triphosphate hydrolases"/>
    <property type="match status" value="2"/>
</dbReference>
<feature type="transmembrane region" description="Helical" evidence="10">
    <location>
        <begin position="923"/>
        <end position="946"/>
    </location>
</feature>
<dbReference type="FunFam" id="1.20.1560.10:FF:000055">
    <property type="entry name" value="ABC multidrug transporter (Eurofung)"/>
    <property type="match status" value="1"/>
</dbReference>
<dbReference type="GO" id="GO:0140359">
    <property type="term" value="F:ABC-type transporter activity"/>
    <property type="evidence" value="ECO:0007669"/>
    <property type="project" value="InterPro"/>
</dbReference>
<keyword evidence="6" id="KW-0067">ATP-binding</keyword>
<dbReference type="EMBL" id="LUFC02000053">
    <property type="protein sequence ID" value="KAF4502845.1"/>
    <property type="molecule type" value="Genomic_DNA"/>
</dbReference>
<evidence type="ECO:0000256" key="2">
    <source>
        <dbReference type="ARBA" id="ARBA00022448"/>
    </source>
</evidence>
<evidence type="ECO:0000313" key="13">
    <source>
        <dbReference type="EMBL" id="KAF4502845.1"/>
    </source>
</evidence>
<evidence type="ECO:0000256" key="9">
    <source>
        <dbReference type="SAM" id="MobiDB-lite"/>
    </source>
</evidence>
<feature type="transmembrane region" description="Helical" evidence="10">
    <location>
        <begin position="560"/>
        <end position="581"/>
    </location>
</feature>